<evidence type="ECO:0000313" key="8">
    <source>
        <dbReference type="EMBL" id="MFC5986230.1"/>
    </source>
</evidence>
<dbReference type="RefSeq" id="WP_379893560.1">
    <property type="nucleotide sequence ID" value="NZ_CBCSCT010000001.1"/>
</dbReference>
<comment type="PTM">
    <text evidence="3">Phosphorylated by CheA. Phosphorylation of the N-terminal regulatory domain activates the methylesterase activity.</text>
</comment>
<dbReference type="PANTHER" id="PTHR42872:SF3">
    <property type="entry name" value="PROTEIN-GLUTAMATE METHYLESTERASE_PROTEIN-GLUTAMINE GLUTAMINASE 1"/>
    <property type="match status" value="1"/>
</dbReference>
<protein>
    <recommendedName>
        <fullName evidence="3">Protein-glutamate methylesterase/protein-glutamine glutaminase</fullName>
        <ecNumber evidence="3">3.1.1.61</ecNumber>
        <ecNumber evidence="3">3.5.1.44</ecNumber>
    </recommendedName>
</protein>
<evidence type="ECO:0000259" key="6">
    <source>
        <dbReference type="PROSITE" id="PS50110"/>
    </source>
</evidence>
<dbReference type="CDD" id="cd16432">
    <property type="entry name" value="CheB_Rec"/>
    <property type="match status" value="1"/>
</dbReference>
<dbReference type="Pfam" id="PF01339">
    <property type="entry name" value="CheB_methylest"/>
    <property type="match status" value="1"/>
</dbReference>
<feature type="active site" evidence="3 4">
    <location>
        <position position="196"/>
    </location>
</feature>
<comment type="subcellular location">
    <subcellularLocation>
        <location evidence="3">Cytoplasm</location>
    </subcellularLocation>
</comment>
<dbReference type="Proteomes" id="UP001596250">
    <property type="component" value="Unassembled WGS sequence"/>
</dbReference>
<dbReference type="SMART" id="SM00448">
    <property type="entry name" value="REC"/>
    <property type="match status" value="1"/>
</dbReference>
<evidence type="ECO:0000256" key="1">
    <source>
        <dbReference type="ARBA" id="ARBA00022801"/>
    </source>
</evidence>
<organism evidence="8 9">
    <name type="scientific">Marinicrinis lubricantis</name>
    <dbReference type="NCBI Taxonomy" id="2086470"/>
    <lineage>
        <taxon>Bacteria</taxon>
        <taxon>Bacillati</taxon>
        <taxon>Bacillota</taxon>
        <taxon>Bacilli</taxon>
        <taxon>Bacillales</taxon>
        <taxon>Paenibacillaceae</taxon>
    </lineage>
</organism>
<dbReference type="PANTHER" id="PTHR42872">
    <property type="entry name" value="PROTEIN-GLUTAMATE METHYLESTERASE/PROTEIN-GLUTAMINE GLUTAMINASE"/>
    <property type="match status" value="1"/>
</dbReference>
<dbReference type="EMBL" id="JBHSQV010000036">
    <property type="protein sequence ID" value="MFC5986230.1"/>
    <property type="molecule type" value="Genomic_DNA"/>
</dbReference>
<keyword evidence="3 5" id="KW-0597">Phosphoprotein</keyword>
<dbReference type="CDD" id="cd17541">
    <property type="entry name" value="REC_CheB-like"/>
    <property type="match status" value="1"/>
</dbReference>
<sequence length="353" mass="38649">MKRYKIMVVDDSAFMRKMISDMISSDPLFEVVCKAKNGQEAVELVKVHSPDAITMDVHMPLMDGLEALRQIMKVQPTPVIMLSSETAEGTEVTIQALQAGAIDFIQKPSGAISLDIHKVSSNLLEKLKIAVNSRQNIAMPPAVSISPKPPIFPKKSGDRFHQLVAIGTSTGGPRALQHVLSEVPQGFPSPIVIVQHMPPKFTLSLAQRLDSICSIHVKEAEHEEMLKPGTAYIAPGGYHMKVKRKGTDYQITLSQEEPMMGHRPSVDRLFESIATLHELKKYVLLLTGMGSDGARGMQAIKSEGSAVTFAESKETCVVYGMPRSAVELGVVDHVLPLQRVMSKMLEVFQAVDS</sequence>
<reference evidence="9" key="1">
    <citation type="journal article" date="2019" name="Int. J. Syst. Evol. Microbiol.">
        <title>The Global Catalogue of Microorganisms (GCM) 10K type strain sequencing project: providing services to taxonomists for standard genome sequencing and annotation.</title>
        <authorList>
            <consortium name="The Broad Institute Genomics Platform"/>
            <consortium name="The Broad Institute Genome Sequencing Center for Infectious Disease"/>
            <person name="Wu L."/>
            <person name="Ma J."/>
        </authorList>
    </citation>
    <scope>NUCLEOTIDE SEQUENCE [LARGE SCALE GENOMIC DNA]</scope>
    <source>
        <strain evidence="9">CCM 8749</strain>
    </source>
</reference>
<dbReference type="PROSITE" id="PS50110">
    <property type="entry name" value="RESPONSE_REGULATORY"/>
    <property type="match status" value="1"/>
</dbReference>
<accession>A0ABW1IMH4</accession>
<dbReference type="SUPFAM" id="SSF52738">
    <property type="entry name" value="Methylesterase CheB, C-terminal domain"/>
    <property type="match status" value="1"/>
</dbReference>
<comment type="catalytic activity">
    <reaction evidence="2 3">
        <text>[protein]-L-glutamate 5-O-methyl ester + H2O = L-glutamyl-[protein] + methanol + H(+)</text>
        <dbReference type="Rhea" id="RHEA:23236"/>
        <dbReference type="Rhea" id="RHEA-COMP:10208"/>
        <dbReference type="Rhea" id="RHEA-COMP:10311"/>
        <dbReference type="ChEBI" id="CHEBI:15377"/>
        <dbReference type="ChEBI" id="CHEBI:15378"/>
        <dbReference type="ChEBI" id="CHEBI:17790"/>
        <dbReference type="ChEBI" id="CHEBI:29973"/>
        <dbReference type="ChEBI" id="CHEBI:82795"/>
        <dbReference type="EC" id="3.1.1.61"/>
    </reaction>
</comment>
<dbReference type="InterPro" id="IPR035909">
    <property type="entry name" value="CheB_C"/>
</dbReference>
<dbReference type="PROSITE" id="PS50122">
    <property type="entry name" value="CHEB"/>
    <property type="match status" value="1"/>
</dbReference>
<feature type="modified residue" description="4-aspartylphosphate" evidence="3 5">
    <location>
        <position position="56"/>
    </location>
</feature>
<dbReference type="InterPro" id="IPR001789">
    <property type="entry name" value="Sig_transdc_resp-reg_receiver"/>
</dbReference>
<dbReference type="Gene3D" id="3.40.50.180">
    <property type="entry name" value="Methylesterase CheB, C-terminal domain"/>
    <property type="match status" value="1"/>
</dbReference>
<comment type="domain">
    <text evidence="3">Contains a C-terminal catalytic domain, and an N-terminal region which modulates catalytic activity.</text>
</comment>
<dbReference type="EC" id="3.1.1.61" evidence="3"/>
<dbReference type="InterPro" id="IPR011006">
    <property type="entry name" value="CheY-like_superfamily"/>
</dbReference>
<comment type="caution">
    <text evidence="8">The sequence shown here is derived from an EMBL/GenBank/DDBJ whole genome shotgun (WGS) entry which is preliminary data.</text>
</comment>
<name>A0ABW1IMH4_9BACL</name>
<dbReference type="InterPro" id="IPR000673">
    <property type="entry name" value="Sig_transdc_resp-reg_Me-estase"/>
</dbReference>
<dbReference type="EC" id="3.5.1.44" evidence="3"/>
<dbReference type="HAMAP" id="MF_00099">
    <property type="entry name" value="CheB_chemtxs"/>
    <property type="match status" value="1"/>
</dbReference>
<comment type="similarity">
    <text evidence="3">Belongs to the CheB family.</text>
</comment>
<keyword evidence="1 3" id="KW-0378">Hydrolase</keyword>
<proteinExistence type="inferred from homology"/>
<evidence type="ECO:0000256" key="4">
    <source>
        <dbReference type="PROSITE-ProRule" id="PRU00050"/>
    </source>
</evidence>
<dbReference type="GO" id="GO:0008984">
    <property type="term" value="F:protein-glutamate methylesterase activity"/>
    <property type="evidence" value="ECO:0007669"/>
    <property type="project" value="UniProtKB-EC"/>
</dbReference>
<evidence type="ECO:0000313" key="9">
    <source>
        <dbReference type="Proteomes" id="UP001596250"/>
    </source>
</evidence>
<comment type="function">
    <text evidence="3">Involved in chemotaxis. Part of a chemotaxis signal transduction system that modulates chemotaxis in response to various stimuli. Catalyzes the demethylation of specific methylglutamate residues introduced into the chemoreceptors (methyl-accepting chemotaxis proteins or MCP) by CheR. Also mediates the irreversible deamidation of specific glutamine residues to glutamic acid.</text>
</comment>
<dbReference type="Pfam" id="PF00072">
    <property type="entry name" value="Response_reg"/>
    <property type="match status" value="1"/>
</dbReference>
<feature type="domain" description="Response regulatory" evidence="6">
    <location>
        <begin position="5"/>
        <end position="122"/>
    </location>
</feature>
<dbReference type="SUPFAM" id="SSF52172">
    <property type="entry name" value="CheY-like"/>
    <property type="match status" value="1"/>
</dbReference>
<dbReference type="NCBIfam" id="NF009206">
    <property type="entry name" value="PRK12555.1"/>
    <property type="match status" value="1"/>
</dbReference>
<gene>
    <name evidence="3" type="primary">cheB</name>
    <name evidence="8" type="ORF">ACFPXP_07260</name>
</gene>
<feature type="domain" description="CheB-type methylesterase" evidence="7">
    <location>
        <begin position="153"/>
        <end position="351"/>
    </location>
</feature>
<evidence type="ECO:0000256" key="3">
    <source>
        <dbReference type="HAMAP-Rule" id="MF_00099"/>
    </source>
</evidence>
<feature type="active site" evidence="3 4">
    <location>
        <position position="169"/>
    </location>
</feature>
<keyword evidence="9" id="KW-1185">Reference proteome</keyword>
<evidence type="ECO:0000256" key="2">
    <source>
        <dbReference type="ARBA" id="ARBA00048267"/>
    </source>
</evidence>
<dbReference type="InterPro" id="IPR008248">
    <property type="entry name" value="CheB-like"/>
</dbReference>
<dbReference type="NCBIfam" id="NF001965">
    <property type="entry name" value="PRK00742.1"/>
    <property type="match status" value="1"/>
</dbReference>
<feature type="active site" evidence="3 4">
    <location>
        <position position="292"/>
    </location>
</feature>
<dbReference type="Gene3D" id="3.40.50.2300">
    <property type="match status" value="1"/>
</dbReference>
<evidence type="ECO:0000256" key="5">
    <source>
        <dbReference type="PROSITE-ProRule" id="PRU00169"/>
    </source>
</evidence>
<dbReference type="PIRSF" id="PIRSF000876">
    <property type="entry name" value="RR_chemtxs_CheB"/>
    <property type="match status" value="1"/>
</dbReference>
<keyword evidence="3 4" id="KW-0145">Chemotaxis</keyword>
<comment type="catalytic activity">
    <reaction evidence="3">
        <text>L-glutaminyl-[protein] + H2O = L-glutamyl-[protein] + NH4(+)</text>
        <dbReference type="Rhea" id="RHEA:16441"/>
        <dbReference type="Rhea" id="RHEA-COMP:10207"/>
        <dbReference type="Rhea" id="RHEA-COMP:10208"/>
        <dbReference type="ChEBI" id="CHEBI:15377"/>
        <dbReference type="ChEBI" id="CHEBI:28938"/>
        <dbReference type="ChEBI" id="CHEBI:29973"/>
        <dbReference type="ChEBI" id="CHEBI:30011"/>
        <dbReference type="EC" id="3.5.1.44"/>
    </reaction>
</comment>
<keyword evidence="3" id="KW-0963">Cytoplasm</keyword>
<evidence type="ECO:0000259" key="7">
    <source>
        <dbReference type="PROSITE" id="PS50122"/>
    </source>
</evidence>